<dbReference type="Proteomes" id="UP000321926">
    <property type="component" value="Unassembled WGS sequence"/>
</dbReference>
<dbReference type="AlphaFoldDB" id="A0A5C8KCF4"/>
<reference evidence="1 2" key="1">
    <citation type="submission" date="2019-08" db="EMBL/GenBank/DDBJ databases">
        <authorList>
            <person name="Shi S."/>
        </authorList>
    </citation>
    <scope>NUCLEOTIDE SEQUENCE [LARGE SCALE GENOMIC DNA]</scope>
    <source>
        <strain evidence="1 2">GY10130</strain>
    </source>
</reference>
<dbReference type="EMBL" id="VRTY01000021">
    <property type="protein sequence ID" value="TXK48912.1"/>
    <property type="molecule type" value="Genomic_DNA"/>
</dbReference>
<dbReference type="OrthoDB" id="981957at2"/>
<comment type="caution">
    <text evidence="1">The sequence shown here is derived from an EMBL/GenBank/DDBJ whole genome shotgun (WGS) entry which is preliminary data.</text>
</comment>
<protein>
    <submittedName>
        <fullName evidence="1">Uncharacterized protein</fullName>
    </submittedName>
</protein>
<gene>
    <name evidence="1" type="ORF">FVR03_07480</name>
</gene>
<evidence type="ECO:0000313" key="2">
    <source>
        <dbReference type="Proteomes" id="UP000321926"/>
    </source>
</evidence>
<evidence type="ECO:0000313" key="1">
    <source>
        <dbReference type="EMBL" id="TXK48912.1"/>
    </source>
</evidence>
<dbReference type="RefSeq" id="WP_147921117.1">
    <property type="nucleotide sequence ID" value="NZ_VRTY01000021.1"/>
</dbReference>
<organism evidence="1 2">
    <name type="scientific">Pontibacter qinzhouensis</name>
    <dbReference type="NCBI Taxonomy" id="2603253"/>
    <lineage>
        <taxon>Bacteria</taxon>
        <taxon>Pseudomonadati</taxon>
        <taxon>Bacteroidota</taxon>
        <taxon>Cytophagia</taxon>
        <taxon>Cytophagales</taxon>
        <taxon>Hymenobacteraceae</taxon>
        <taxon>Pontibacter</taxon>
    </lineage>
</organism>
<proteinExistence type="predicted"/>
<keyword evidence="2" id="KW-1185">Reference proteome</keyword>
<name>A0A5C8KCF4_9BACT</name>
<accession>A0A5C8KCF4</accession>
<sequence>MYAAITDYKNNWAVVLLLFLPLFSCERADIAPEQPYAPTDVLLKTKGAVTIQDVFNFINTWDHEVSFMYGEVYTSALPPDSLDAVLAAINAKTYTSNETWSVSGYVHAPTATITLLPKFFDMHNRDHQTDWLATIGHLKLEEQGNGYVLYVHVPAGEEKEWVNTYKQHAAVEWAELNYIGGIDNR</sequence>